<name>A0A650CMX5_9CREN</name>
<proteinExistence type="predicted"/>
<dbReference type="InterPro" id="IPR036866">
    <property type="entry name" value="RibonucZ/Hydroxyglut_hydro"/>
</dbReference>
<dbReference type="OrthoDB" id="197151at2157"/>
<dbReference type="PANTHER" id="PTHR42951">
    <property type="entry name" value="METALLO-BETA-LACTAMASE DOMAIN-CONTAINING"/>
    <property type="match status" value="1"/>
</dbReference>
<dbReference type="KEGG" id="sazo:D1868_03920"/>
<dbReference type="EMBL" id="CP045483">
    <property type="protein sequence ID" value="QGR19206.1"/>
    <property type="molecule type" value="Genomic_DNA"/>
</dbReference>
<dbReference type="PANTHER" id="PTHR42951:SF14">
    <property type="entry name" value="METALLO-BETA-LACTAMASE SUPERFAMILY PROTEIN"/>
    <property type="match status" value="1"/>
</dbReference>
<reference evidence="2 3" key="1">
    <citation type="submission" date="2019-10" db="EMBL/GenBank/DDBJ databases">
        <title>Genome Sequences from Six Type Strain Members of the Archaeal Family Sulfolobaceae: Acidianus ambivalens, Acidianus infernus, Metallosphaera prunae, Stygiolobus azoricus, Sulfolobus metallicus, and Sulfurisphaera ohwakuensis.</title>
        <authorList>
            <person name="Counts J.A."/>
            <person name="Kelly R.M."/>
        </authorList>
    </citation>
    <scope>NUCLEOTIDE SEQUENCE [LARGE SCALE GENOMIC DNA]</scope>
    <source>
        <strain evidence="2 3">FC6</strain>
    </source>
</reference>
<accession>A0A650CMX5</accession>
<dbReference type="InterPro" id="IPR050855">
    <property type="entry name" value="NDM-1-like"/>
</dbReference>
<dbReference type="SMART" id="SM00849">
    <property type="entry name" value="Lactamase_B"/>
    <property type="match status" value="1"/>
</dbReference>
<feature type="domain" description="Metallo-beta-lactamase" evidence="1">
    <location>
        <begin position="13"/>
        <end position="178"/>
    </location>
</feature>
<dbReference type="AlphaFoldDB" id="A0A650CMX5"/>
<protein>
    <submittedName>
        <fullName evidence="2">MBL fold metallo-hydrolase</fullName>
    </submittedName>
</protein>
<dbReference type="GO" id="GO:0016787">
    <property type="term" value="F:hydrolase activity"/>
    <property type="evidence" value="ECO:0007669"/>
    <property type="project" value="UniProtKB-KW"/>
</dbReference>
<keyword evidence="2" id="KW-0378">Hydrolase</keyword>
<dbReference type="GeneID" id="42798191"/>
<organism evidence="2 3">
    <name type="scientific">Stygiolobus azoricus</name>
    <dbReference type="NCBI Taxonomy" id="41675"/>
    <lineage>
        <taxon>Archaea</taxon>
        <taxon>Thermoproteota</taxon>
        <taxon>Thermoprotei</taxon>
        <taxon>Sulfolobales</taxon>
        <taxon>Sulfolobaceae</taxon>
        <taxon>Stygiolobus</taxon>
    </lineage>
</organism>
<dbReference type="SUPFAM" id="SSF56281">
    <property type="entry name" value="Metallo-hydrolase/oxidoreductase"/>
    <property type="match status" value="1"/>
</dbReference>
<evidence type="ECO:0000313" key="2">
    <source>
        <dbReference type="EMBL" id="QGR19206.1"/>
    </source>
</evidence>
<evidence type="ECO:0000313" key="3">
    <source>
        <dbReference type="Proteomes" id="UP000423396"/>
    </source>
</evidence>
<dbReference type="Gene3D" id="3.60.15.10">
    <property type="entry name" value="Ribonuclease Z/Hydroxyacylglutathione hydrolase-like"/>
    <property type="match status" value="1"/>
</dbReference>
<keyword evidence="3" id="KW-1185">Reference proteome</keyword>
<evidence type="ECO:0000259" key="1">
    <source>
        <dbReference type="SMART" id="SM00849"/>
    </source>
</evidence>
<dbReference type="InterPro" id="IPR001279">
    <property type="entry name" value="Metallo-B-lactamas"/>
</dbReference>
<dbReference type="Proteomes" id="UP000423396">
    <property type="component" value="Chromosome"/>
</dbReference>
<sequence length="265" mass="29840">MKLNKDVEVIPGSPNTLVYQGRVVVDQGGKNANLALNAEVQLATHGHADHIAGLLDKNAKIKYLPKEDYWSLTLMGRRCMIYGFSSKEDKYFTFDLVKEDLRDEFSETEVKKVKLQGHTPGQVGYILGGVLYAGDSFFGQKVLESFGVPFYSDFWKAMETLESLKEIIKGVEQVVISHGPVYNNRKKMEELLDFNIQFNLKLVQKIKDLITNKERTAEEVTYLVSGSKEVTNLMLNSVTVKSILMGIANEVKVSEKGIVYAYRSP</sequence>
<dbReference type="Pfam" id="PF00753">
    <property type="entry name" value="Lactamase_B"/>
    <property type="match status" value="1"/>
</dbReference>
<gene>
    <name evidence="2" type="ORF">D1868_03920</name>
</gene>
<dbReference type="RefSeq" id="WP_156005749.1">
    <property type="nucleotide sequence ID" value="NZ_CP045483.1"/>
</dbReference>